<comment type="caution">
    <text evidence="3">The sequence shown here is derived from an EMBL/GenBank/DDBJ whole genome shotgun (WGS) entry which is preliminary data.</text>
</comment>
<dbReference type="RefSeq" id="WP_135783868.1">
    <property type="nucleotide sequence ID" value="NZ_SRRT01000001.1"/>
</dbReference>
<sequence length="317" mass="35046">MTQAHPTRTAPEDLLHRLTHLRVNRSSGAPALYKPVTLLWAMGRARRGAERLLSWSGTERELGEALAAAGVPARPHYPVASLSQDGLWSLPGQADAPTAHGDPRPWFTARQPLGGPTEEVYDLFRDSAVARLAVQEQLLELYFADRDPAPLLARLGLPYAEPEAPAEPEPDPLDLQWPEARPGDPEPWLVTAAEYEQGCRLLELTEERRHGRRSSVTGSRPVRSSAARLLVLGRSEGRCENPECGGHPAERTDRGLPLLEVDHVRELTLGGRDHPSQMVALCPNCHAVKTRGRSRERLRALLLKVAEERHREKSAGK</sequence>
<name>A0A4Z1DE58_9ACTN</name>
<evidence type="ECO:0000313" key="4">
    <source>
        <dbReference type="Proteomes" id="UP000298159"/>
    </source>
</evidence>
<dbReference type="InterPro" id="IPR002711">
    <property type="entry name" value="HNH"/>
</dbReference>
<feature type="region of interest" description="Disordered" evidence="1">
    <location>
        <begin position="92"/>
        <end position="112"/>
    </location>
</feature>
<reference evidence="3 4" key="1">
    <citation type="submission" date="2019-04" db="EMBL/GenBank/DDBJ databases">
        <title>Streptomyces sp. nov. Bv016 isolated from bark of Buahinia variegata.</title>
        <authorList>
            <person name="Kanchanasin P."/>
            <person name="Tanasupawat S."/>
            <person name="Yuki M."/>
            <person name="Kudo T."/>
        </authorList>
    </citation>
    <scope>NUCLEOTIDE SEQUENCE [LARGE SCALE GENOMIC DNA]</scope>
    <source>
        <strain evidence="3 4">Bv016</strain>
    </source>
</reference>
<dbReference type="GO" id="GO:0004519">
    <property type="term" value="F:endonuclease activity"/>
    <property type="evidence" value="ECO:0007669"/>
    <property type="project" value="UniProtKB-KW"/>
</dbReference>
<dbReference type="Gene3D" id="1.10.30.50">
    <property type="match status" value="1"/>
</dbReference>
<keyword evidence="3" id="KW-0378">Hydrolase</keyword>
<keyword evidence="4" id="KW-1185">Reference proteome</keyword>
<keyword evidence="3" id="KW-0540">Nuclease</keyword>
<evidence type="ECO:0000313" key="3">
    <source>
        <dbReference type="EMBL" id="TGN81342.1"/>
    </source>
</evidence>
<organism evidence="3 4">
    <name type="scientific">Streptomyces bauhiniae</name>
    <dbReference type="NCBI Taxonomy" id="2340725"/>
    <lineage>
        <taxon>Bacteria</taxon>
        <taxon>Bacillati</taxon>
        <taxon>Actinomycetota</taxon>
        <taxon>Actinomycetes</taxon>
        <taxon>Kitasatosporales</taxon>
        <taxon>Streptomycetaceae</taxon>
        <taxon>Streptomyces</taxon>
    </lineage>
</organism>
<dbReference type="Proteomes" id="UP000298159">
    <property type="component" value="Unassembled WGS sequence"/>
</dbReference>
<dbReference type="Pfam" id="PF26340">
    <property type="entry name" value="DNA-SBD_ScoMcrA"/>
    <property type="match status" value="1"/>
</dbReference>
<dbReference type="SMART" id="SM00507">
    <property type="entry name" value="HNHc"/>
    <property type="match status" value="1"/>
</dbReference>
<dbReference type="EMBL" id="SRRT01000001">
    <property type="protein sequence ID" value="TGN81342.1"/>
    <property type="molecule type" value="Genomic_DNA"/>
</dbReference>
<gene>
    <name evidence="3" type="ORF">E5083_02140</name>
</gene>
<dbReference type="Pfam" id="PF01844">
    <property type="entry name" value="HNH"/>
    <property type="match status" value="1"/>
</dbReference>
<proteinExistence type="predicted"/>
<feature type="domain" description="HNH nuclease" evidence="2">
    <location>
        <begin position="226"/>
        <end position="287"/>
    </location>
</feature>
<evidence type="ECO:0000256" key="1">
    <source>
        <dbReference type="SAM" id="MobiDB-lite"/>
    </source>
</evidence>
<dbReference type="InterPro" id="IPR003615">
    <property type="entry name" value="HNH_nuc"/>
</dbReference>
<protein>
    <submittedName>
        <fullName evidence="3">HNH endonuclease</fullName>
    </submittedName>
</protein>
<evidence type="ECO:0000259" key="2">
    <source>
        <dbReference type="SMART" id="SM00507"/>
    </source>
</evidence>
<keyword evidence="3" id="KW-0255">Endonuclease</keyword>
<dbReference type="InterPro" id="IPR058813">
    <property type="entry name" value="DNA-SBD_ScoMcrA"/>
</dbReference>
<dbReference type="AlphaFoldDB" id="A0A4Z1DE58"/>
<dbReference type="GeneID" id="95446399"/>
<dbReference type="CDD" id="cd00085">
    <property type="entry name" value="HNHc"/>
    <property type="match status" value="1"/>
</dbReference>
<dbReference type="GO" id="GO:0003676">
    <property type="term" value="F:nucleic acid binding"/>
    <property type="evidence" value="ECO:0007669"/>
    <property type="project" value="InterPro"/>
</dbReference>
<dbReference type="GO" id="GO:0008270">
    <property type="term" value="F:zinc ion binding"/>
    <property type="evidence" value="ECO:0007669"/>
    <property type="project" value="InterPro"/>
</dbReference>
<accession>A0A4Z1DE58</accession>